<feature type="transmembrane region" description="Helical" evidence="1">
    <location>
        <begin position="248"/>
        <end position="269"/>
    </location>
</feature>
<dbReference type="InterPro" id="IPR043968">
    <property type="entry name" value="SGNH"/>
</dbReference>
<dbReference type="EMBL" id="QXTG01000003">
    <property type="protein sequence ID" value="RIX26487.1"/>
    <property type="molecule type" value="Genomic_DNA"/>
</dbReference>
<reference evidence="5" key="1">
    <citation type="submission" date="2018-09" db="EMBL/GenBank/DDBJ databases">
        <authorList>
            <person name="Kim I."/>
        </authorList>
    </citation>
    <scope>NUCLEOTIDE SEQUENCE [LARGE SCALE GENOMIC DNA]</scope>
    <source>
        <strain evidence="5">DD4a</strain>
    </source>
</reference>
<keyword evidence="4" id="KW-0808">Transferase</keyword>
<accession>A0A3A1U1I6</accession>
<dbReference type="PANTHER" id="PTHR23028:SF53">
    <property type="entry name" value="ACYL_TRANSF_3 DOMAIN-CONTAINING PROTEIN"/>
    <property type="match status" value="1"/>
</dbReference>
<keyword evidence="1" id="KW-0472">Membrane</keyword>
<dbReference type="RefSeq" id="WP_119483562.1">
    <property type="nucleotide sequence ID" value="NZ_QXTG01000003.1"/>
</dbReference>
<protein>
    <submittedName>
        <fullName evidence="4">Acyltransferase</fullName>
    </submittedName>
</protein>
<dbReference type="Proteomes" id="UP000265742">
    <property type="component" value="Unassembled WGS sequence"/>
</dbReference>
<keyword evidence="1" id="KW-0812">Transmembrane</keyword>
<feature type="transmembrane region" description="Helical" evidence="1">
    <location>
        <begin position="165"/>
        <end position="181"/>
    </location>
</feature>
<dbReference type="InterPro" id="IPR002656">
    <property type="entry name" value="Acyl_transf_3_dom"/>
</dbReference>
<feature type="domain" description="SGNH" evidence="3">
    <location>
        <begin position="462"/>
        <end position="666"/>
    </location>
</feature>
<proteinExistence type="predicted"/>
<dbReference type="OrthoDB" id="3404679at2"/>
<organism evidence="4 5">
    <name type="scientific">Amnibacterium setariae</name>
    <dbReference type="NCBI Taxonomy" id="2306585"/>
    <lineage>
        <taxon>Bacteria</taxon>
        <taxon>Bacillati</taxon>
        <taxon>Actinomycetota</taxon>
        <taxon>Actinomycetes</taxon>
        <taxon>Micrococcales</taxon>
        <taxon>Microbacteriaceae</taxon>
        <taxon>Amnibacterium</taxon>
    </lineage>
</organism>
<sequence length="691" mass="73767">MPALALQRASADRDAEKATARRGSRLEIQALRAIAVGVVVAYHLRPAALPGGYVGVDILFVISGFLISRHLVREAETTGGIRLGRFWAGRVRRILPAALATTVAVVAFSAAVLPRTAAAEVGVPGIWAALSAANWRFAASSTDYLAQSPDASPFEHFWSLGVEEQFYLLWPLAVLVASALARRRLRPVRRTVLVPFLLVLGASLAFGIVLTASGSPAAYFVTPTRMWELAAGGVLAVLLADRQPPPRVAAVLQIAGVVAVAVAVIVFTARTPMPGVAAMLPVAGAAAVIAGGDVRGLRRVWALPPVRFVGAVSYSLYLWHWPVIVFTRLLLPQPLGPMSAAAVVALSLLLATGSYLLIEQPLRRVPIRRPGRIVALGVACSLVVAGIAAVPVLTSAAADDAEQDSRAAVLRPQGAAIGWPQLTPDATRTWARPEHVVVPAPNALKDDLAYGSCTIEPLSTTSPVCVAGDIRSRTTIAVVGDSHVRQWAATISRLGEERHWRVITVLHNSCPFNLLPRPLEQDHLSRCTTAVRWALPVLRREHVSLVVTSAYRRSYPGTDARRAAEAYADIWHSLQAAGIQVVALGDTPTPMSDPIDRDCIVQRDPARCGLSRARATQVVDPLRLAAARAPGVAFVDPTDAFCGTTWCPGVIGNVGVYVDDNHASNTYLGTAYTWVRQHIGTAVDDGLHRQR</sequence>
<gene>
    <name evidence="4" type="ORF">D1781_16255</name>
</gene>
<feature type="transmembrane region" description="Helical" evidence="1">
    <location>
        <begin position="275"/>
        <end position="294"/>
    </location>
</feature>
<evidence type="ECO:0000259" key="2">
    <source>
        <dbReference type="Pfam" id="PF01757"/>
    </source>
</evidence>
<evidence type="ECO:0000313" key="4">
    <source>
        <dbReference type="EMBL" id="RIX26487.1"/>
    </source>
</evidence>
<dbReference type="PANTHER" id="PTHR23028">
    <property type="entry name" value="ACETYLTRANSFERASE"/>
    <property type="match status" value="1"/>
</dbReference>
<dbReference type="GO" id="GO:0009103">
    <property type="term" value="P:lipopolysaccharide biosynthetic process"/>
    <property type="evidence" value="ECO:0007669"/>
    <property type="project" value="TreeGrafter"/>
</dbReference>
<feature type="transmembrane region" description="Helical" evidence="1">
    <location>
        <begin position="338"/>
        <end position="358"/>
    </location>
</feature>
<keyword evidence="1" id="KW-1133">Transmembrane helix</keyword>
<feature type="transmembrane region" description="Helical" evidence="1">
    <location>
        <begin position="306"/>
        <end position="326"/>
    </location>
</feature>
<keyword evidence="4" id="KW-0012">Acyltransferase</keyword>
<feature type="domain" description="Acyltransferase 3" evidence="2">
    <location>
        <begin position="27"/>
        <end position="352"/>
    </location>
</feature>
<dbReference type="GO" id="GO:0016747">
    <property type="term" value="F:acyltransferase activity, transferring groups other than amino-acyl groups"/>
    <property type="evidence" value="ECO:0007669"/>
    <property type="project" value="InterPro"/>
</dbReference>
<dbReference type="GO" id="GO:0016020">
    <property type="term" value="C:membrane"/>
    <property type="evidence" value="ECO:0007669"/>
    <property type="project" value="TreeGrafter"/>
</dbReference>
<feature type="transmembrane region" description="Helical" evidence="1">
    <location>
        <begin position="93"/>
        <end position="113"/>
    </location>
</feature>
<dbReference type="Pfam" id="PF19040">
    <property type="entry name" value="SGNH"/>
    <property type="match status" value="1"/>
</dbReference>
<name>A0A3A1U1I6_9MICO</name>
<keyword evidence="5" id="KW-1185">Reference proteome</keyword>
<feature type="transmembrane region" description="Helical" evidence="1">
    <location>
        <begin position="193"/>
        <end position="212"/>
    </location>
</feature>
<evidence type="ECO:0000256" key="1">
    <source>
        <dbReference type="SAM" id="Phobius"/>
    </source>
</evidence>
<dbReference type="AlphaFoldDB" id="A0A3A1U1I6"/>
<dbReference type="InterPro" id="IPR050879">
    <property type="entry name" value="Acyltransferase_3"/>
</dbReference>
<feature type="transmembrane region" description="Helical" evidence="1">
    <location>
        <begin position="50"/>
        <end position="72"/>
    </location>
</feature>
<dbReference type="Pfam" id="PF01757">
    <property type="entry name" value="Acyl_transf_3"/>
    <property type="match status" value="1"/>
</dbReference>
<evidence type="ECO:0000259" key="3">
    <source>
        <dbReference type="Pfam" id="PF19040"/>
    </source>
</evidence>
<evidence type="ECO:0000313" key="5">
    <source>
        <dbReference type="Proteomes" id="UP000265742"/>
    </source>
</evidence>
<comment type="caution">
    <text evidence="4">The sequence shown here is derived from an EMBL/GenBank/DDBJ whole genome shotgun (WGS) entry which is preliminary data.</text>
</comment>
<feature type="transmembrane region" description="Helical" evidence="1">
    <location>
        <begin position="370"/>
        <end position="393"/>
    </location>
</feature>
<feature type="transmembrane region" description="Helical" evidence="1">
    <location>
        <begin position="224"/>
        <end position="241"/>
    </location>
</feature>